<evidence type="ECO:0000256" key="2">
    <source>
        <dbReference type="ARBA" id="ARBA00022670"/>
    </source>
</evidence>
<feature type="region of interest" description="Disordered" evidence="6">
    <location>
        <begin position="395"/>
        <end position="464"/>
    </location>
</feature>
<dbReference type="InterPro" id="IPR000064">
    <property type="entry name" value="NLP_P60_dom"/>
</dbReference>
<name>A0A8B7Z6K1_ACAPL</name>
<evidence type="ECO:0000313" key="9">
    <source>
        <dbReference type="Proteomes" id="UP000694845"/>
    </source>
</evidence>
<dbReference type="RefSeq" id="XP_022100587.1">
    <property type="nucleotide sequence ID" value="XM_022244895.1"/>
</dbReference>
<reference evidence="10" key="1">
    <citation type="submission" date="2025-08" db="UniProtKB">
        <authorList>
            <consortium name="RefSeq"/>
        </authorList>
    </citation>
    <scope>IDENTIFICATION</scope>
</reference>
<organism evidence="9 10">
    <name type="scientific">Acanthaster planci</name>
    <name type="common">Crown-of-thorns starfish</name>
    <dbReference type="NCBI Taxonomy" id="133434"/>
    <lineage>
        <taxon>Eukaryota</taxon>
        <taxon>Metazoa</taxon>
        <taxon>Echinodermata</taxon>
        <taxon>Eleutherozoa</taxon>
        <taxon>Asterozoa</taxon>
        <taxon>Asteroidea</taxon>
        <taxon>Valvatacea</taxon>
        <taxon>Valvatida</taxon>
        <taxon>Acanthasteridae</taxon>
        <taxon>Acanthaster</taxon>
    </lineage>
</organism>
<feature type="compositionally biased region" description="Low complexity" evidence="6">
    <location>
        <begin position="871"/>
        <end position="883"/>
    </location>
</feature>
<gene>
    <name evidence="10" type="primary">LOC110984575</name>
</gene>
<dbReference type="GO" id="GO:0006508">
    <property type="term" value="P:proteolysis"/>
    <property type="evidence" value="ECO:0007669"/>
    <property type="project" value="UniProtKB-KW"/>
</dbReference>
<dbReference type="GO" id="GO:0046872">
    <property type="term" value="F:metal ion binding"/>
    <property type="evidence" value="ECO:0007669"/>
    <property type="project" value="InterPro"/>
</dbReference>
<evidence type="ECO:0000256" key="1">
    <source>
        <dbReference type="ARBA" id="ARBA00007074"/>
    </source>
</evidence>
<dbReference type="InterPro" id="IPR011761">
    <property type="entry name" value="ATP-grasp"/>
</dbReference>
<protein>
    <submittedName>
        <fullName evidence="10">Probable beta-tubulin polyglutamylase isoform X1</fullName>
    </submittedName>
</protein>
<dbReference type="OMA" id="CCGFIRR"/>
<dbReference type="KEGG" id="aplc:110984575"/>
<dbReference type="PROSITE" id="PS51221">
    <property type="entry name" value="TTL"/>
    <property type="match status" value="1"/>
</dbReference>
<dbReference type="OrthoDB" id="202825at2759"/>
<keyword evidence="9" id="KW-1185">Reference proteome</keyword>
<feature type="domain" description="NlpC/P60" evidence="8">
    <location>
        <begin position="75"/>
        <end position="221"/>
    </location>
</feature>
<evidence type="ECO:0000256" key="6">
    <source>
        <dbReference type="SAM" id="MobiDB-lite"/>
    </source>
</evidence>
<evidence type="ECO:0000259" key="7">
    <source>
        <dbReference type="PROSITE" id="PS50975"/>
    </source>
</evidence>
<dbReference type="PANTHER" id="PTHR47664:SF1">
    <property type="entry name" value="CHROMOSOME UNDETERMINED SCAFFOLD_14, WHOLE GENOME SHOTGUN SEQUENCE"/>
    <property type="match status" value="1"/>
</dbReference>
<keyword evidence="3" id="KW-0378">Hydrolase</keyword>
<dbReference type="GO" id="GO:0005524">
    <property type="term" value="F:ATP binding"/>
    <property type="evidence" value="ECO:0007669"/>
    <property type="project" value="UniProtKB-UniRule"/>
</dbReference>
<dbReference type="Gene3D" id="3.90.1720.10">
    <property type="entry name" value="endopeptidase domain like (from Nostoc punctiforme)"/>
    <property type="match status" value="1"/>
</dbReference>
<dbReference type="Pfam" id="PF03133">
    <property type="entry name" value="TTL"/>
    <property type="match status" value="1"/>
</dbReference>
<dbReference type="PROSITE" id="PS50975">
    <property type="entry name" value="ATP_GRASP"/>
    <property type="match status" value="1"/>
</dbReference>
<dbReference type="InterPro" id="IPR038765">
    <property type="entry name" value="Papain-like_cys_pep_sf"/>
</dbReference>
<dbReference type="AlphaFoldDB" id="A0A8B7Z6K1"/>
<keyword evidence="5" id="KW-0067">ATP-binding</keyword>
<dbReference type="PROSITE" id="PS51935">
    <property type="entry name" value="NLPC_P60"/>
    <property type="match status" value="1"/>
</dbReference>
<dbReference type="Gene3D" id="3.30.470.20">
    <property type="entry name" value="ATP-grasp fold, B domain"/>
    <property type="match status" value="1"/>
</dbReference>
<sequence length="915" mass="105042">MNFVIDFRNKPNLGEGEQTVTCKDLDQAEKENEMGKGSLQEAFMKFRKKRQADMRLIKEMKEKNLAEMKDPDRMWSLRMKFLERAKHYFGVPYAKRYHGPESPDHNAPLFLDCCGLVRRVLLDLKEDFGFKIGRWNQAYQYDTLPITILKEEDMKPGDLVFISAIYHNLKSKKQKHNMVHVEIWAGEDAKTIGARWQRGHVQVFDSYKFEAKSYHSMVYHFKSIDTWLQGICRSYCPEHPWVVTSYQPGCKSIFVIQNESEEGQAAQDSGEESCEEDEDQTEKTNMLEYGKEDRSYVCAASDTGCEDVKVEDNSETKDIQRQPKITGQSEELENLSGGNDQSIADELTEEVVTYQVDINYKMEAEEDLSQIKLPCLQCEFLALEAMNSCKDSDCCHDNTSEPQDGDDGKKTSSSSESTEKDETHKNAKSSTDTPSSQKSNRRKERNADELPDQGAKYVTSPRSGVGRETGPAFYIGGANGVALVEGPLLAKGWRRIHDRTNENYKLKWVELKSHINYHSFKAGEQLVNRIPNTGYLATKVGLLETLREYERVNQRMQRGKSSRLLKMGDFYPESYNLDNKADRDSFFHRHQDGDTWISKPNSMNQGKGIYLVKDISNIQHKYQLMEESGTTIAPRRGNQSRLIQRYIPNPLLLDGKKFDVRAYMLIACTTPYIVFYHSGYLRLSCDSYDPTSDDLALHLTNQFVQKKKPGYQDVKEDTVWSMERFNDYINTLAKEKGLPKDWVLNQFTKRMMQIMTHCFNAVKNKLQCKLGYFDLLGFDFLLDESMKVYLLEVNVNPALHTNCETLRNRLPPIVHETLDIVLEIFDKCRHSRPIMPLISQRRMTLLYNDAVSGSVHRHMTQSTSPPRQAGSPTHTTRSRSTSPAKRQRGIVMSLRKNVTKMTVKDNDMAPSGGTG</sequence>
<keyword evidence="2" id="KW-0645">Protease</keyword>
<feature type="region of interest" description="Disordered" evidence="6">
    <location>
        <begin position="856"/>
        <end position="889"/>
    </location>
</feature>
<dbReference type="SUPFAM" id="SSF56059">
    <property type="entry name" value="Glutathione synthetase ATP-binding domain-like"/>
    <property type="match status" value="1"/>
</dbReference>
<evidence type="ECO:0000313" key="10">
    <source>
        <dbReference type="RefSeq" id="XP_022100587.1"/>
    </source>
</evidence>
<evidence type="ECO:0000259" key="8">
    <source>
        <dbReference type="PROSITE" id="PS51935"/>
    </source>
</evidence>
<feature type="compositionally biased region" description="Basic and acidic residues" evidence="6">
    <location>
        <begin position="309"/>
        <end position="321"/>
    </location>
</feature>
<accession>A0A8B7Z6K1</accession>
<feature type="domain" description="ATP-grasp" evidence="7">
    <location>
        <begin position="561"/>
        <end position="822"/>
    </location>
</feature>
<comment type="similarity">
    <text evidence="1">Belongs to the peptidase C40 family.</text>
</comment>
<feature type="region of interest" description="Disordered" evidence="6">
    <location>
        <begin position="309"/>
        <end position="338"/>
    </location>
</feature>
<dbReference type="Proteomes" id="UP000694845">
    <property type="component" value="Unplaced"/>
</dbReference>
<keyword evidence="5" id="KW-0547">Nucleotide-binding</keyword>
<feature type="compositionally biased region" description="Acidic residues" evidence="6">
    <location>
        <begin position="269"/>
        <end position="280"/>
    </location>
</feature>
<evidence type="ECO:0000256" key="4">
    <source>
        <dbReference type="ARBA" id="ARBA00022807"/>
    </source>
</evidence>
<keyword evidence="4" id="KW-0788">Thiol protease</keyword>
<dbReference type="GO" id="GO:0008234">
    <property type="term" value="F:cysteine-type peptidase activity"/>
    <property type="evidence" value="ECO:0007669"/>
    <property type="project" value="UniProtKB-KW"/>
</dbReference>
<feature type="region of interest" description="Disordered" evidence="6">
    <location>
        <begin position="261"/>
        <end position="283"/>
    </location>
</feature>
<dbReference type="SUPFAM" id="SSF54001">
    <property type="entry name" value="Cysteine proteinases"/>
    <property type="match status" value="1"/>
</dbReference>
<dbReference type="GeneID" id="110984575"/>
<feature type="compositionally biased region" description="Polar residues" evidence="6">
    <location>
        <begin position="428"/>
        <end position="438"/>
    </location>
</feature>
<dbReference type="PANTHER" id="PTHR47664">
    <property type="entry name" value="NLPC_P60 DOMAIN-CONTAINING PROTEIN"/>
    <property type="match status" value="1"/>
</dbReference>
<proteinExistence type="inferred from homology"/>
<evidence type="ECO:0000256" key="3">
    <source>
        <dbReference type="ARBA" id="ARBA00022801"/>
    </source>
</evidence>
<dbReference type="InterPro" id="IPR004344">
    <property type="entry name" value="TTL/TTLL_fam"/>
</dbReference>
<evidence type="ECO:0000256" key="5">
    <source>
        <dbReference type="PROSITE-ProRule" id="PRU00409"/>
    </source>
</evidence>